<evidence type="ECO:0000313" key="1">
    <source>
        <dbReference type="EMBL" id="MDT1061872.1"/>
    </source>
</evidence>
<proteinExistence type="predicted"/>
<dbReference type="PIRSF" id="PIRSF024492">
    <property type="entry name" value="UCP024492"/>
    <property type="match status" value="1"/>
</dbReference>
<keyword evidence="2" id="KW-1185">Reference proteome</keyword>
<reference evidence="2" key="1">
    <citation type="submission" date="2023-07" db="EMBL/GenBank/DDBJ databases">
        <title>Characterization of two Paracoccaceae strains isolated from Phycosphere and proposal of Xinfangfangia lacusdiani sp. nov.</title>
        <authorList>
            <person name="Deng Y."/>
            <person name="Zhang Y.Q."/>
        </authorList>
    </citation>
    <scope>NUCLEOTIDE SEQUENCE [LARGE SCALE GENOMIC DNA]</scope>
    <source>
        <strain evidence="2">CPCC 101403</strain>
    </source>
</reference>
<dbReference type="InterPro" id="IPR014519">
    <property type="entry name" value="UCP024492"/>
</dbReference>
<name>A0ABU3ECC3_9RHOB</name>
<comment type="caution">
    <text evidence="1">The sequence shown here is derived from an EMBL/GenBank/DDBJ whole genome shotgun (WGS) entry which is preliminary data.</text>
</comment>
<dbReference type="RefSeq" id="WP_311758966.1">
    <property type="nucleotide sequence ID" value="NZ_JAVRQI010000005.1"/>
</dbReference>
<evidence type="ECO:0000313" key="2">
    <source>
        <dbReference type="Proteomes" id="UP001251085"/>
    </source>
</evidence>
<dbReference type="Proteomes" id="UP001251085">
    <property type="component" value="Unassembled WGS sequence"/>
</dbReference>
<organism evidence="1 2">
    <name type="scientific">Paracoccus broussonetiae</name>
    <dbReference type="NCBI Taxonomy" id="3075834"/>
    <lineage>
        <taxon>Bacteria</taxon>
        <taxon>Pseudomonadati</taxon>
        <taxon>Pseudomonadota</taxon>
        <taxon>Alphaproteobacteria</taxon>
        <taxon>Rhodobacterales</taxon>
        <taxon>Paracoccaceae</taxon>
        <taxon>Paracoccus</taxon>
    </lineage>
</organism>
<dbReference type="EMBL" id="JAVRQI010000005">
    <property type="protein sequence ID" value="MDT1061872.1"/>
    <property type="molecule type" value="Genomic_DNA"/>
</dbReference>
<protein>
    <submittedName>
        <fullName evidence="1">DUF488 domain-containing protein</fullName>
    </submittedName>
</protein>
<gene>
    <name evidence="1" type="ORF">RM190_08395</name>
</gene>
<dbReference type="PANTHER" id="PTHR39337">
    <property type="entry name" value="BLR5642 PROTEIN"/>
    <property type="match status" value="1"/>
</dbReference>
<accession>A0ABU3ECC3</accession>
<dbReference type="PANTHER" id="PTHR39337:SF1">
    <property type="entry name" value="BLR5642 PROTEIN"/>
    <property type="match status" value="1"/>
</dbReference>
<dbReference type="Pfam" id="PF04343">
    <property type="entry name" value="DUF488"/>
    <property type="match status" value="1"/>
</dbReference>
<dbReference type="InterPro" id="IPR007438">
    <property type="entry name" value="DUF488"/>
</dbReference>
<sequence length="157" mass="17439">MNHHWRNDLGTTIHTVGYEKTDVHAYVECLKDASVQVLVDVRERPISRKKGFSKRALAEAVEAAGIRYIHVQALGDPKPGRDAARAGEHDRFVEIFSGHMKSEQAQEALASLAEDIGGLRICLTCFERDHTCCHRTIVAEQLAALTNGKIEHLKVSV</sequence>